<proteinExistence type="inferred from homology"/>
<comment type="cofactor">
    <cofactor evidence="1">
        <name>Mg(2+)</name>
        <dbReference type="ChEBI" id="CHEBI:18420"/>
    </cofactor>
</comment>
<organism evidence="11 12">
    <name type="scientific">Candidatus Gottesmanbacteria bacterium GW2011_GWB1_44_11c</name>
    <dbReference type="NCBI Taxonomy" id="1618447"/>
    <lineage>
        <taxon>Bacteria</taxon>
        <taxon>Candidatus Gottesmaniibacteriota</taxon>
    </lineage>
</organism>
<evidence type="ECO:0000256" key="6">
    <source>
        <dbReference type="ARBA" id="ARBA00022741"/>
    </source>
</evidence>
<evidence type="ECO:0000313" key="11">
    <source>
        <dbReference type="EMBL" id="KKT36058.1"/>
    </source>
</evidence>
<dbReference type="SUPFAM" id="SSF81301">
    <property type="entry name" value="Nucleotidyltransferase"/>
    <property type="match status" value="1"/>
</dbReference>
<keyword evidence="2" id="KW-1277">Toxin-antitoxin system</keyword>
<evidence type="ECO:0000256" key="3">
    <source>
        <dbReference type="ARBA" id="ARBA00022679"/>
    </source>
</evidence>
<evidence type="ECO:0000256" key="2">
    <source>
        <dbReference type="ARBA" id="ARBA00022649"/>
    </source>
</evidence>
<dbReference type="EMBL" id="LCHM01000045">
    <property type="protein sequence ID" value="KKT36058.1"/>
    <property type="molecule type" value="Genomic_DNA"/>
</dbReference>
<dbReference type="Gene3D" id="3.30.460.10">
    <property type="entry name" value="Beta Polymerase, domain 2"/>
    <property type="match status" value="1"/>
</dbReference>
<sequence length="100" mass="11237">MQPIIPHYDKVCDAFQKYGVSFAGLFGSRAFGDNTPKSDYDIVIEFTPRSNISLLGMMELQQKLEKILGVSVDLVTKEDISPYIRESVLSSVIPFYGQKN</sequence>
<dbReference type="Proteomes" id="UP000034617">
    <property type="component" value="Unassembled WGS sequence"/>
</dbReference>
<dbReference type="CDD" id="cd05403">
    <property type="entry name" value="NT_KNTase_like"/>
    <property type="match status" value="1"/>
</dbReference>
<dbReference type="InterPro" id="IPR052038">
    <property type="entry name" value="Type-VII_TA_antitoxin"/>
</dbReference>
<keyword evidence="5" id="KW-0479">Metal-binding</keyword>
<keyword evidence="3" id="KW-0808">Transferase</keyword>
<dbReference type="PANTHER" id="PTHR33571">
    <property type="entry name" value="SSL8005 PROTEIN"/>
    <property type="match status" value="1"/>
</dbReference>
<evidence type="ECO:0000256" key="1">
    <source>
        <dbReference type="ARBA" id="ARBA00001946"/>
    </source>
</evidence>
<dbReference type="AlphaFoldDB" id="A0A0G1GNY8"/>
<dbReference type="Pfam" id="PF01909">
    <property type="entry name" value="NTP_transf_2"/>
    <property type="match status" value="1"/>
</dbReference>
<evidence type="ECO:0000313" key="12">
    <source>
        <dbReference type="Proteomes" id="UP000034617"/>
    </source>
</evidence>
<dbReference type="InterPro" id="IPR043519">
    <property type="entry name" value="NT_sf"/>
</dbReference>
<evidence type="ECO:0000256" key="5">
    <source>
        <dbReference type="ARBA" id="ARBA00022723"/>
    </source>
</evidence>
<evidence type="ECO:0000256" key="9">
    <source>
        <dbReference type="ARBA" id="ARBA00038276"/>
    </source>
</evidence>
<keyword evidence="8" id="KW-0460">Magnesium</keyword>
<evidence type="ECO:0000256" key="7">
    <source>
        <dbReference type="ARBA" id="ARBA00022840"/>
    </source>
</evidence>
<feature type="domain" description="Polymerase nucleotidyl transferase" evidence="10">
    <location>
        <begin position="16"/>
        <end position="91"/>
    </location>
</feature>
<dbReference type="GO" id="GO:0005524">
    <property type="term" value="F:ATP binding"/>
    <property type="evidence" value="ECO:0007669"/>
    <property type="project" value="UniProtKB-KW"/>
</dbReference>
<protein>
    <submittedName>
        <fullName evidence="11">Polymerase beta domain protein region protein</fullName>
    </submittedName>
</protein>
<evidence type="ECO:0000256" key="4">
    <source>
        <dbReference type="ARBA" id="ARBA00022695"/>
    </source>
</evidence>
<keyword evidence="7" id="KW-0067">ATP-binding</keyword>
<keyword evidence="6" id="KW-0547">Nucleotide-binding</keyword>
<evidence type="ECO:0000259" key="10">
    <source>
        <dbReference type="Pfam" id="PF01909"/>
    </source>
</evidence>
<comment type="caution">
    <text evidence="11">The sequence shown here is derived from an EMBL/GenBank/DDBJ whole genome shotgun (WGS) entry which is preliminary data.</text>
</comment>
<comment type="similarity">
    <text evidence="9">Belongs to the MntA antitoxin family.</text>
</comment>
<reference evidence="11 12" key="1">
    <citation type="journal article" date="2015" name="Nature">
        <title>rRNA introns, odd ribosomes, and small enigmatic genomes across a large radiation of phyla.</title>
        <authorList>
            <person name="Brown C.T."/>
            <person name="Hug L.A."/>
            <person name="Thomas B.C."/>
            <person name="Sharon I."/>
            <person name="Castelle C.J."/>
            <person name="Singh A."/>
            <person name="Wilkins M.J."/>
            <person name="Williams K.H."/>
            <person name="Banfield J.F."/>
        </authorList>
    </citation>
    <scope>NUCLEOTIDE SEQUENCE [LARGE SCALE GENOMIC DNA]</scope>
</reference>
<accession>A0A0G1GNY8</accession>
<dbReference type="GO" id="GO:0046872">
    <property type="term" value="F:metal ion binding"/>
    <property type="evidence" value="ECO:0007669"/>
    <property type="project" value="UniProtKB-KW"/>
</dbReference>
<dbReference type="InterPro" id="IPR002934">
    <property type="entry name" value="Polymerase_NTP_transf_dom"/>
</dbReference>
<dbReference type="PANTHER" id="PTHR33571:SF14">
    <property type="entry name" value="PROTEIN ADENYLYLTRANSFERASE MJ0435-RELATED"/>
    <property type="match status" value="1"/>
</dbReference>
<evidence type="ECO:0000256" key="8">
    <source>
        <dbReference type="ARBA" id="ARBA00022842"/>
    </source>
</evidence>
<dbReference type="GO" id="GO:0016779">
    <property type="term" value="F:nucleotidyltransferase activity"/>
    <property type="evidence" value="ECO:0007669"/>
    <property type="project" value="UniProtKB-KW"/>
</dbReference>
<keyword evidence="4" id="KW-0548">Nucleotidyltransferase</keyword>
<name>A0A0G1GNY8_9BACT</name>
<gene>
    <name evidence="11" type="ORF">UW22_C0045G0008</name>
</gene>